<sequence>MFEVRRFLQARKWMKSNESFLKTWHAHVGYKLNLFRLFESGERVHQIAERYNWDEELLQNWVDVGLQVGHLDKTLTGKIKSKKKLVRFATVDSGESAGILLREMMELHIPTLLEYPDLIQNRHKRVYRDEAFGQVVAETSTLLEKAALPPIMKLIGQEKPASVLDLGCGFGGYLKKINQSYQGTSLIGVEKNPDVYEYARCGLPEHVHLYNEDLETFLQSGQSPVDMVMVHNLLYYFPVSSRSRLMQEIAGMTNSGGKITIITPVKGETAGGMFTSAFNAFMTAHDNLYPLPDMTELKVLAKDAGLDFTSVKPIIREGGWFLVILTKK</sequence>
<dbReference type="GO" id="GO:0008168">
    <property type="term" value="F:methyltransferase activity"/>
    <property type="evidence" value="ECO:0007669"/>
    <property type="project" value="UniProtKB-KW"/>
</dbReference>
<dbReference type="RefSeq" id="WP_013173145.1">
    <property type="nucleotide sequence ID" value="NC_014219.1"/>
</dbReference>
<evidence type="ECO:0000256" key="1">
    <source>
        <dbReference type="ARBA" id="ARBA00022603"/>
    </source>
</evidence>
<dbReference type="Pfam" id="PF13649">
    <property type="entry name" value="Methyltransf_25"/>
    <property type="match status" value="1"/>
</dbReference>
<keyword evidence="1 4" id="KW-0489">Methyltransferase</keyword>
<dbReference type="STRING" id="439292.Bsel_2219"/>
<dbReference type="CDD" id="cd02440">
    <property type="entry name" value="AdoMet_MTases"/>
    <property type="match status" value="1"/>
</dbReference>
<evidence type="ECO:0000256" key="2">
    <source>
        <dbReference type="ARBA" id="ARBA00022679"/>
    </source>
</evidence>
<evidence type="ECO:0000259" key="3">
    <source>
        <dbReference type="Pfam" id="PF13649"/>
    </source>
</evidence>
<feature type="domain" description="Methyltransferase" evidence="3">
    <location>
        <begin position="163"/>
        <end position="257"/>
    </location>
</feature>
<reference evidence="4" key="1">
    <citation type="submission" date="2009-10" db="EMBL/GenBank/DDBJ databases">
        <title>Complete sequence of Bacillus selenitireducens MLS10.</title>
        <authorList>
            <consortium name="US DOE Joint Genome Institute"/>
            <person name="Lucas S."/>
            <person name="Copeland A."/>
            <person name="Lapidus A."/>
            <person name="Glavina del Rio T."/>
            <person name="Dalin E."/>
            <person name="Tice H."/>
            <person name="Bruce D."/>
            <person name="Goodwin L."/>
            <person name="Pitluck S."/>
            <person name="Sims D."/>
            <person name="Brettin T."/>
            <person name="Detter J.C."/>
            <person name="Han C."/>
            <person name="Larimer F."/>
            <person name="Land M."/>
            <person name="Hauser L."/>
            <person name="Kyrpides N."/>
            <person name="Ovchinnikova G."/>
            <person name="Stolz J."/>
        </authorList>
    </citation>
    <scope>NUCLEOTIDE SEQUENCE [LARGE SCALE GENOMIC DNA]</scope>
    <source>
        <strain evidence="4">MLS10</strain>
    </source>
</reference>
<name>D6XVI5_BACIE</name>
<dbReference type="PANTHER" id="PTHR43861:SF1">
    <property type="entry name" value="TRANS-ACONITATE 2-METHYLTRANSFERASE"/>
    <property type="match status" value="1"/>
</dbReference>
<dbReference type="PANTHER" id="PTHR43861">
    <property type="entry name" value="TRANS-ACONITATE 2-METHYLTRANSFERASE-RELATED"/>
    <property type="match status" value="1"/>
</dbReference>
<protein>
    <submittedName>
        <fullName evidence="4">Methyltransferase type 12</fullName>
    </submittedName>
</protein>
<dbReference type="HOGENOM" id="CLU_808327_0_0_9"/>
<dbReference type="eggNOG" id="COG2226">
    <property type="taxonomic scope" value="Bacteria"/>
</dbReference>
<dbReference type="AlphaFoldDB" id="D6XVI5"/>
<evidence type="ECO:0000313" key="4">
    <source>
        <dbReference type="EMBL" id="ADH99723.1"/>
    </source>
</evidence>
<evidence type="ECO:0000313" key="5">
    <source>
        <dbReference type="Proteomes" id="UP000000271"/>
    </source>
</evidence>
<dbReference type="GO" id="GO:0032259">
    <property type="term" value="P:methylation"/>
    <property type="evidence" value="ECO:0007669"/>
    <property type="project" value="UniProtKB-KW"/>
</dbReference>
<dbReference type="InterPro" id="IPR029063">
    <property type="entry name" value="SAM-dependent_MTases_sf"/>
</dbReference>
<organism evidence="4 5">
    <name type="scientific">Bacillus selenitireducens (strain ATCC 700615 / DSM 15326 / MLS10)</name>
    <dbReference type="NCBI Taxonomy" id="439292"/>
    <lineage>
        <taxon>Bacteria</taxon>
        <taxon>Bacillati</taxon>
        <taxon>Bacillota</taxon>
        <taxon>Bacilli</taxon>
        <taxon>Bacillales</taxon>
        <taxon>Bacillaceae</taxon>
        <taxon>Salisediminibacterium</taxon>
    </lineage>
</organism>
<gene>
    <name evidence="4" type="ordered locus">Bsel_2219</name>
</gene>
<accession>D6XVI5</accession>
<keyword evidence="5" id="KW-1185">Reference proteome</keyword>
<dbReference type="KEGG" id="bse:Bsel_2219"/>
<dbReference type="InterPro" id="IPR041698">
    <property type="entry name" value="Methyltransf_25"/>
</dbReference>
<dbReference type="EMBL" id="CP001791">
    <property type="protein sequence ID" value="ADH99723.1"/>
    <property type="molecule type" value="Genomic_DNA"/>
</dbReference>
<dbReference type="Proteomes" id="UP000000271">
    <property type="component" value="Chromosome"/>
</dbReference>
<proteinExistence type="predicted"/>
<dbReference type="Gene3D" id="3.40.50.150">
    <property type="entry name" value="Vaccinia Virus protein VP39"/>
    <property type="match status" value="1"/>
</dbReference>
<keyword evidence="2" id="KW-0808">Transferase</keyword>
<dbReference type="SUPFAM" id="SSF53335">
    <property type="entry name" value="S-adenosyl-L-methionine-dependent methyltransferases"/>
    <property type="match status" value="1"/>
</dbReference>
<dbReference type="SMR" id="D6XVI5"/>